<evidence type="ECO:0000313" key="6">
    <source>
        <dbReference type="Proteomes" id="UP000198378"/>
    </source>
</evidence>
<evidence type="ECO:0000256" key="2">
    <source>
        <dbReference type="ARBA" id="ARBA00022573"/>
    </source>
</evidence>
<evidence type="ECO:0000256" key="3">
    <source>
        <dbReference type="ARBA" id="ARBA00023002"/>
    </source>
</evidence>
<protein>
    <submittedName>
        <fullName evidence="5">Precorrin-6A reductase</fullName>
    </submittedName>
</protein>
<dbReference type="PANTHER" id="PTHR36925:SF1">
    <property type="entry name" value="COBALT-PRECORRIN-6A REDUCTASE"/>
    <property type="match status" value="1"/>
</dbReference>
<reference evidence="5 6" key="1">
    <citation type="submission" date="2017-05" db="EMBL/GenBank/DDBJ databases">
        <title>The genome sequence of Geobacillus thermocatenulatus DSM 730.</title>
        <authorList>
            <person name="Ramaloko W.T."/>
            <person name="Koen N."/>
            <person name="Polliack S."/>
            <person name="Aliyu H."/>
            <person name="Lebre P."/>
            <person name="Mohr T."/>
            <person name="Oswald F."/>
            <person name="Zwick M."/>
            <person name="Neumann A."/>
            <person name="Syldatk C."/>
            <person name="Cowan D."/>
            <person name="De Maayer P."/>
        </authorList>
    </citation>
    <scope>NUCLEOTIDE SEQUENCE [LARGE SCALE GENOMIC DNA]</scope>
    <source>
        <strain evidence="5 6">BGSC 93A1</strain>
    </source>
</reference>
<dbReference type="RefSeq" id="WP_047753088.1">
    <property type="nucleotide sequence ID" value="NZ_CP018058.1"/>
</dbReference>
<dbReference type="NCBIfam" id="TIGR00715">
    <property type="entry name" value="precor6x_red"/>
    <property type="match status" value="1"/>
</dbReference>
<dbReference type="KEGG" id="gtm:GT3921_10490"/>
<dbReference type="GO" id="GO:0016994">
    <property type="term" value="F:precorrin-6A reductase activity"/>
    <property type="evidence" value="ECO:0007669"/>
    <property type="project" value="InterPro"/>
</dbReference>
<dbReference type="GO" id="GO:0009236">
    <property type="term" value="P:cobalamin biosynthetic process"/>
    <property type="evidence" value="ECO:0007669"/>
    <property type="project" value="UniProtKB-UniPathway"/>
</dbReference>
<comment type="caution">
    <text evidence="5">The sequence shown here is derived from an EMBL/GenBank/DDBJ whole genome shotgun (WGS) entry which is preliminary data.</text>
</comment>
<keyword evidence="3" id="KW-0560">Oxidoreductase</keyword>
<dbReference type="Pfam" id="PF02571">
    <property type="entry name" value="CbiJ"/>
    <property type="match status" value="1"/>
</dbReference>
<dbReference type="Proteomes" id="UP000198378">
    <property type="component" value="Unassembled WGS sequence"/>
</dbReference>
<sequence length="275" mass="29837">MILMLAGTSDARELAVMIQQAGYSVTATVVTDHAAEQLRSSGIRAYVGRMDASQLAELAKAEGAKAIVDASHPFAEEASKNAMQAAAVAGLPYIRYERQASSLSFEKVTFVDSYEEAAELAAKKGGVVMLTTGSKTLDIFAAKLLNRPNVKVIARMLPRKDNLDKCERLGFSQEQIVMMQGPFTQELDRALYRHFGVTVVVTKESGKVGFVDEKIAAAEELGIEVIVIRRPRLSYSIVHHDFAGVLESLKQHAPLPTGETNEHSSMTPSEGVRNG</sequence>
<dbReference type="InterPro" id="IPR003723">
    <property type="entry name" value="Precorrin-6x_reduct"/>
</dbReference>
<keyword evidence="2" id="KW-0169">Cobalamin biosynthesis</keyword>
<dbReference type="PANTHER" id="PTHR36925">
    <property type="entry name" value="COBALT-PRECORRIN-6A REDUCTASE"/>
    <property type="match status" value="1"/>
</dbReference>
<dbReference type="PROSITE" id="PS51014">
    <property type="entry name" value="COBK_CBIJ"/>
    <property type="match status" value="1"/>
</dbReference>
<accession>A0A226Q1M5</accession>
<feature type="region of interest" description="Disordered" evidence="4">
    <location>
        <begin position="253"/>
        <end position="275"/>
    </location>
</feature>
<comment type="pathway">
    <text evidence="1">Cofactor biosynthesis; adenosylcobalamin biosynthesis.</text>
</comment>
<dbReference type="EMBL" id="NEWK01000002">
    <property type="protein sequence ID" value="OXB85824.1"/>
    <property type="molecule type" value="Genomic_DNA"/>
</dbReference>
<evidence type="ECO:0000256" key="1">
    <source>
        <dbReference type="ARBA" id="ARBA00004953"/>
    </source>
</evidence>
<name>A0A226Q1M5_9BACL</name>
<gene>
    <name evidence="5" type="ORF">B9L19_09405</name>
</gene>
<organism evidence="5 6">
    <name type="scientific">Geobacillus thermocatenulatus</name>
    <dbReference type="NCBI Taxonomy" id="33938"/>
    <lineage>
        <taxon>Bacteria</taxon>
        <taxon>Bacillati</taxon>
        <taxon>Bacillota</taxon>
        <taxon>Bacilli</taxon>
        <taxon>Bacillales</taxon>
        <taxon>Anoxybacillaceae</taxon>
        <taxon>Geobacillus</taxon>
        <taxon>Geobacillus thermoleovorans group</taxon>
    </lineage>
</organism>
<dbReference type="AlphaFoldDB" id="A0A226Q1M5"/>
<proteinExistence type="predicted"/>
<evidence type="ECO:0000313" key="5">
    <source>
        <dbReference type="EMBL" id="OXB85824.1"/>
    </source>
</evidence>
<evidence type="ECO:0000256" key="4">
    <source>
        <dbReference type="SAM" id="MobiDB-lite"/>
    </source>
</evidence>
<keyword evidence="6" id="KW-1185">Reference proteome</keyword>